<reference evidence="2 3" key="1">
    <citation type="submission" date="2024-02" db="EMBL/GenBank/DDBJ databases">
        <authorList>
            <person name="Vignale AGUSTIN F."/>
            <person name="Sosa J E."/>
            <person name="Modenutti C."/>
        </authorList>
    </citation>
    <scope>NUCLEOTIDE SEQUENCE [LARGE SCALE GENOMIC DNA]</scope>
</reference>
<evidence type="ECO:0000313" key="3">
    <source>
        <dbReference type="Proteomes" id="UP001642360"/>
    </source>
</evidence>
<evidence type="ECO:0000313" key="2">
    <source>
        <dbReference type="EMBL" id="CAK9137326.1"/>
    </source>
</evidence>
<comment type="caution">
    <text evidence="2">The sequence shown here is derived from an EMBL/GenBank/DDBJ whole genome shotgun (WGS) entry which is preliminary data.</text>
</comment>
<gene>
    <name evidence="2" type="ORF">ILEXP_LOCUS4350</name>
</gene>
<dbReference type="PANTHER" id="PTHR37710:SF1">
    <property type="entry name" value="TRANSMEMBRANE PROTEIN"/>
    <property type="match status" value="1"/>
</dbReference>
<proteinExistence type="predicted"/>
<organism evidence="2 3">
    <name type="scientific">Ilex paraguariensis</name>
    <name type="common">yerba mate</name>
    <dbReference type="NCBI Taxonomy" id="185542"/>
    <lineage>
        <taxon>Eukaryota</taxon>
        <taxon>Viridiplantae</taxon>
        <taxon>Streptophyta</taxon>
        <taxon>Embryophyta</taxon>
        <taxon>Tracheophyta</taxon>
        <taxon>Spermatophyta</taxon>
        <taxon>Magnoliopsida</taxon>
        <taxon>eudicotyledons</taxon>
        <taxon>Gunneridae</taxon>
        <taxon>Pentapetalae</taxon>
        <taxon>asterids</taxon>
        <taxon>campanulids</taxon>
        <taxon>Aquifoliales</taxon>
        <taxon>Aquifoliaceae</taxon>
        <taxon>Ilex</taxon>
    </lineage>
</organism>
<dbReference type="PANTHER" id="PTHR37710">
    <property type="entry name" value="TRANSMEMBRANE PROTEIN"/>
    <property type="match status" value="1"/>
</dbReference>
<accession>A0ABC8QX43</accession>
<keyword evidence="3" id="KW-1185">Reference proteome</keyword>
<feature type="region of interest" description="Disordered" evidence="1">
    <location>
        <begin position="200"/>
        <end position="236"/>
    </location>
</feature>
<sequence length="314" mass="34719">MGLFNFLKTTLPTRIMASVLMSLSAMESMAAARVTSRHRPLHTCGVSISAIVHKAYTKAQDFDGPIGSMINRIDKLTTSAFPLIHAIQRRWLAVLSFADDHILAVENVMEALFPPSARLFNQIDKLIQTAEALPGKFDDVVNKFPIIIRQIPFLDWALVHLILWLNFLISTLTHWGSHNTREKEIVIDISCNNLNNDVHKPSSISDETKTVGEAQCLPESPSDSSRDETMKVSTKGAQCENVVTSSPQSGGIKCSYKEILEKGTKGSIEKTDANKSNEDITLEDPILELFEASWHMNPGKVGKGNSLARFVSDT</sequence>
<protein>
    <submittedName>
        <fullName evidence="2">Uncharacterized protein</fullName>
    </submittedName>
</protein>
<name>A0ABC8QX43_9AQUA</name>
<evidence type="ECO:0000256" key="1">
    <source>
        <dbReference type="SAM" id="MobiDB-lite"/>
    </source>
</evidence>
<dbReference type="EMBL" id="CAUOFW020000814">
    <property type="protein sequence ID" value="CAK9137326.1"/>
    <property type="molecule type" value="Genomic_DNA"/>
</dbReference>
<dbReference type="Proteomes" id="UP001642360">
    <property type="component" value="Unassembled WGS sequence"/>
</dbReference>
<dbReference type="AlphaFoldDB" id="A0ABC8QX43"/>